<dbReference type="STRING" id="4846.A0A367IXL2"/>
<dbReference type="GO" id="GO:0016747">
    <property type="term" value="F:acyltransferase activity, transferring groups other than amino-acyl groups"/>
    <property type="evidence" value="ECO:0007669"/>
    <property type="project" value="InterPro"/>
</dbReference>
<dbReference type="EMBL" id="PJQM01005098">
    <property type="protein sequence ID" value="RCH82440.1"/>
    <property type="molecule type" value="Genomic_DNA"/>
</dbReference>
<dbReference type="InterPro" id="IPR050276">
    <property type="entry name" value="MshD_Acetyltransferase"/>
</dbReference>
<name>A0A367IXL2_RHIST</name>
<sequence length="177" mass="20203">MTRPDILVRKATLDDLKNIQEVCEVVNQAYGPKGGWTSESFIEGDRMTEQDMVNCIKENGNPYTLLFAMEADTIVGTIQVQPSEKVAHEAEFRLFSVSPFHQSKGIGGKLLKSALEEMKATNKTHCVIRVFENRPELLNWYKKLGFVETGDRIPYPWPERLQTPNLDFLVMKKPLDD</sequence>
<dbReference type="CDD" id="cd04301">
    <property type="entry name" value="NAT_SF"/>
    <property type="match status" value="1"/>
</dbReference>
<dbReference type="Proteomes" id="UP000253551">
    <property type="component" value="Unassembled WGS sequence"/>
</dbReference>
<evidence type="ECO:0000259" key="1">
    <source>
        <dbReference type="PROSITE" id="PS51186"/>
    </source>
</evidence>
<evidence type="ECO:0000313" key="3">
    <source>
        <dbReference type="Proteomes" id="UP000253551"/>
    </source>
</evidence>
<dbReference type="PROSITE" id="PS51186">
    <property type="entry name" value="GNAT"/>
    <property type="match status" value="1"/>
</dbReference>
<dbReference type="InterPro" id="IPR000182">
    <property type="entry name" value="GNAT_dom"/>
</dbReference>
<dbReference type="SUPFAM" id="SSF55729">
    <property type="entry name" value="Acyl-CoA N-acyltransferases (Nat)"/>
    <property type="match status" value="1"/>
</dbReference>
<dbReference type="AlphaFoldDB" id="A0A367IXL2"/>
<protein>
    <recommendedName>
        <fullName evidence="1">N-acetyltransferase domain-containing protein</fullName>
    </recommendedName>
</protein>
<dbReference type="Gene3D" id="3.40.630.30">
    <property type="match status" value="1"/>
</dbReference>
<dbReference type="PANTHER" id="PTHR43617">
    <property type="entry name" value="L-AMINO ACID N-ACETYLTRANSFERASE"/>
    <property type="match status" value="1"/>
</dbReference>
<dbReference type="Pfam" id="PF00583">
    <property type="entry name" value="Acetyltransf_1"/>
    <property type="match status" value="1"/>
</dbReference>
<dbReference type="OrthoDB" id="5689at2759"/>
<dbReference type="InterPro" id="IPR016181">
    <property type="entry name" value="Acyl_CoA_acyltransferase"/>
</dbReference>
<reference evidence="2 3" key="1">
    <citation type="journal article" date="2018" name="G3 (Bethesda)">
        <title>Phylogenetic and Phylogenomic Definition of Rhizopus Species.</title>
        <authorList>
            <person name="Gryganskyi A.P."/>
            <person name="Golan J."/>
            <person name="Dolatabadi S."/>
            <person name="Mondo S."/>
            <person name="Robb S."/>
            <person name="Idnurm A."/>
            <person name="Muszewska A."/>
            <person name="Steczkiewicz K."/>
            <person name="Masonjones S."/>
            <person name="Liao H.L."/>
            <person name="Gajdeczka M.T."/>
            <person name="Anike F."/>
            <person name="Vuek A."/>
            <person name="Anishchenko I.M."/>
            <person name="Voigt K."/>
            <person name="de Hoog G.S."/>
            <person name="Smith M.E."/>
            <person name="Heitman J."/>
            <person name="Vilgalys R."/>
            <person name="Stajich J.E."/>
        </authorList>
    </citation>
    <scope>NUCLEOTIDE SEQUENCE [LARGE SCALE GENOMIC DNA]</scope>
    <source>
        <strain evidence="2 3">LSU 92-RS-03</strain>
    </source>
</reference>
<comment type="caution">
    <text evidence="2">The sequence shown here is derived from an EMBL/GenBank/DDBJ whole genome shotgun (WGS) entry which is preliminary data.</text>
</comment>
<evidence type="ECO:0000313" key="2">
    <source>
        <dbReference type="EMBL" id="RCH82440.1"/>
    </source>
</evidence>
<proteinExistence type="predicted"/>
<feature type="domain" description="N-acetyltransferase" evidence="1">
    <location>
        <begin position="6"/>
        <end position="176"/>
    </location>
</feature>
<gene>
    <name evidence="2" type="ORF">CU098_005620</name>
</gene>
<organism evidence="2 3">
    <name type="scientific">Rhizopus stolonifer</name>
    <name type="common">Rhizopus nigricans</name>
    <dbReference type="NCBI Taxonomy" id="4846"/>
    <lineage>
        <taxon>Eukaryota</taxon>
        <taxon>Fungi</taxon>
        <taxon>Fungi incertae sedis</taxon>
        <taxon>Mucoromycota</taxon>
        <taxon>Mucoromycotina</taxon>
        <taxon>Mucoromycetes</taxon>
        <taxon>Mucorales</taxon>
        <taxon>Mucorineae</taxon>
        <taxon>Rhizopodaceae</taxon>
        <taxon>Rhizopus</taxon>
    </lineage>
</organism>
<keyword evidence="3" id="KW-1185">Reference proteome</keyword>
<accession>A0A367IXL2</accession>